<evidence type="ECO:0000313" key="1">
    <source>
        <dbReference type="EMBL" id="ASJ22696.1"/>
    </source>
</evidence>
<dbReference type="Proteomes" id="UP000264880">
    <property type="component" value="Chromosome"/>
</dbReference>
<dbReference type="Gene3D" id="3.40.50.410">
    <property type="entry name" value="von Willebrand factor, type A domain"/>
    <property type="match status" value="1"/>
</dbReference>
<protein>
    <submittedName>
        <fullName evidence="1">VWA domain-containing protein</fullName>
    </submittedName>
</protein>
<dbReference type="InterPro" id="IPR036465">
    <property type="entry name" value="vWFA_dom_sf"/>
</dbReference>
<dbReference type="RefSeq" id="WP_069732198.1">
    <property type="nucleotide sequence ID" value="NZ_CP019914.1"/>
</dbReference>
<dbReference type="EMBL" id="CP019914">
    <property type="protein sequence ID" value="ASJ22696.1"/>
    <property type="molecule type" value="Genomic_DNA"/>
</dbReference>
<dbReference type="PANTHER" id="PTHR36846:SF1">
    <property type="entry name" value="PROTEIN VIAA"/>
    <property type="match status" value="1"/>
</dbReference>
<keyword evidence="2" id="KW-1185">Reference proteome</keyword>
<dbReference type="GO" id="GO:0005829">
    <property type="term" value="C:cytosol"/>
    <property type="evidence" value="ECO:0007669"/>
    <property type="project" value="TreeGrafter"/>
</dbReference>
<dbReference type="KEGG" id="bhp:BHAMNSH16_13990"/>
<gene>
    <name evidence="1" type="ORF">BHAMNSH16_13990</name>
</gene>
<organism evidence="1 2">
    <name type="scientific">Brachyspira hampsonii</name>
    <dbReference type="NCBI Taxonomy" id="1287055"/>
    <lineage>
        <taxon>Bacteria</taxon>
        <taxon>Pseudomonadati</taxon>
        <taxon>Spirochaetota</taxon>
        <taxon>Spirochaetia</taxon>
        <taxon>Brachyspirales</taxon>
        <taxon>Brachyspiraceae</taxon>
        <taxon>Brachyspira</taxon>
    </lineage>
</organism>
<dbReference type="PANTHER" id="PTHR36846">
    <property type="entry name" value="PROTEIN VIAA"/>
    <property type="match status" value="1"/>
</dbReference>
<accession>A0AAC9TVC3</accession>
<dbReference type="AlphaFoldDB" id="A0AAC9TVC3"/>
<dbReference type="SUPFAM" id="SSF53300">
    <property type="entry name" value="vWA-like"/>
    <property type="match status" value="1"/>
</dbReference>
<dbReference type="InterPro" id="IPR008912">
    <property type="entry name" value="Uncharacterised_CoxE"/>
</dbReference>
<evidence type="ECO:0000313" key="2">
    <source>
        <dbReference type="Proteomes" id="UP000264880"/>
    </source>
</evidence>
<name>A0AAC9TVC3_9SPIR</name>
<proteinExistence type="predicted"/>
<reference evidence="1 2" key="1">
    <citation type="submission" date="2017-02" db="EMBL/GenBank/DDBJ databases">
        <title>Complete genome sequence of Brachyspira hampsonii genomovar I strain NSH-16 (ATCC BAA-2463).</title>
        <authorList>
            <person name="Mirajkar N.S."/>
            <person name="Gebhart C.J."/>
        </authorList>
    </citation>
    <scope>NUCLEOTIDE SEQUENCE [LARGE SCALE GENOMIC DNA]</scope>
    <source>
        <strain evidence="1 2">NSH-16</strain>
    </source>
</reference>
<dbReference type="Pfam" id="PF05762">
    <property type="entry name" value="VWA_CoxE"/>
    <property type="match status" value="1"/>
</dbReference>
<sequence length="465" mass="54703">MKQFDNDSYKDEIKKTEIMAKGVFNSAFNNLSSDERLSEELEIKITKWKKDLNVFINDNNPYQDNKTELDIALKKLKNTSREDIFNDLNSLDALSIDTKFWRYRLSNSDDLNILKKNVISVWEKTYNKKNNDWLVSTVKERRDKFISDIESWINLLKKLKYMSNILRIKTGVLWDFRVGELEEEDISLLKRWVDFINKYKDIEIICDSIGRRIDIEKSLRNVEFKNTYSNTNKKISSKEEIVGIYFAKDIENVIPEELSLLCSKESEKLFKLKYIENRLMCFDKSAYVFNDDMDYIVRAGYREGKGDMIICIDTSGSMKGINEYIAKAVMFKMVMQALSENRNAYLINFSTEIYTCKFTKENGIEDLIKFLKLSYHGGSDIYKALYEANRMMNTSSFKNADVLVLSDFIMEDMPNNLVTMCSRQKNNGNKYFAVSIGKFPFGYSYRKVFNKHWIFDIDNGLKEIY</sequence>